<gene>
    <name evidence="1" type="ORF">CEXT_438151</name>
</gene>
<dbReference type="EMBL" id="BPLR01002083">
    <property type="protein sequence ID" value="GIX69785.1"/>
    <property type="molecule type" value="Genomic_DNA"/>
</dbReference>
<organism evidence="1 2">
    <name type="scientific">Caerostris extrusa</name>
    <name type="common">Bark spider</name>
    <name type="synonym">Caerostris bankana</name>
    <dbReference type="NCBI Taxonomy" id="172846"/>
    <lineage>
        <taxon>Eukaryota</taxon>
        <taxon>Metazoa</taxon>
        <taxon>Ecdysozoa</taxon>
        <taxon>Arthropoda</taxon>
        <taxon>Chelicerata</taxon>
        <taxon>Arachnida</taxon>
        <taxon>Araneae</taxon>
        <taxon>Araneomorphae</taxon>
        <taxon>Entelegynae</taxon>
        <taxon>Araneoidea</taxon>
        <taxon>Araneidae</taxon>
        <taxon>Caerostris</taxon>
    </lineage>
</organism>
<dbReference type="AlphaFoldDB" id="A0AAV4MD60"/>
<accession>A0AAV4MD60</accession>
<sequence>MCARATEAVPLKAKATARNCDRLPVKETHRESLSFISPRHIFPLPSQKSLGKEKKMPELTILQCNFCDHWTLPSLFVVDETEE</sequence>
<proteinExistence type="predicted"/>
<dbReference type="Proteomes" id="UP001054945">
    <property type="component" value="Unassembled WGS sequence"/>
</dbReference>
<comment type="caution">
    <text evidence="1">The sequence shown here is derived from an EMBL/GenBank/DDBJ whole genome shotgun (WGS) entry which is preliminary data.</text>
</comment>
<evidence type="ECO:0000313" key="2">
    <source>
        <dbReference type="Proteomes" id="UP001054945"/>
    </source>
</evidence>
<evidence type="ECO:0000313" key="1">
    <source>
        <dbReference type="EMBL" id="GIX69785.1"/>
    </source>
</evidence>
<protein>
    <submittedName>
        <fullName evidence="1">Uncharacterized protein</fullName>
    </submittedName>
</protein>
<reference evidence="1 2" key="1">
    <citation type="submission" date="2021-06" db="EMBL/GenBank/DDBJ databases">
        <title>Caerostris extrusa draft genome.</title>
        <authorList>
            <person name="Kono N."/>
            <person name="Arakawa K."/>
        </authorList>
    </citation>
    <scope>NUCLEOTIDE SEQUENCE [LARGE SCALE GENOMIC DNA]</scope>
</reference>
<keyword evidence="2" id="KW-1185">Reference proteome</keyword>
<name>A0AAV4MD60_CAEEX</name>